<keyword evidence="18" id="KW-1185">Reference proteome</keyword>
<evidence type="ECO:0000256" key="5">
    <source>
        <dbReference type="ARBA" id="ARBA00022692"/>
    </source>
</evidence>
<evidence type="ECO:0000259" key="16">
    <source>
        <dbReference type="PROSITE" id="PS50850"/>
    </source>
</evidence>
<dbReference type="AlphaFoldDB" id="A0A8J6A9E3"/>
<feature type="transmembrane region" description="Helical" evidence="15">
    <location>
        <begin position="384"/>
        <end position="406"/>
    </location>
</feature>
<feature type="transmembrane region" description="Helical" evidence="15">
    <location>
        <begin position="592"/>
        <end position="612"/>
    </location>
</feature>
<dbReference type="Pfam" id="PF07690">
    <property type="entry name" value="MFS_1"/>
    <property type="match status" value="1"/>
</dbReference>
<dbReference type="CDD" id="cd17318">
    <property type="entry name" value="MFS_SLC17"/>
    <property type="match status" value="1"/>
</dbReference>
<evidence type="ECO:0000256" key="10">
    <source>
        <dbReference type="ARBA" id="ARBA00023136"/>
    </source>
</evidence>
<accession>A0A8J6A9E3</accession>
<feature type="transmembrane region" description="Helical" evidence="15">
    <location>
        <begin position="660"/>
        <end position="677"/>
    </location>
</feature>
<dbReference type="EMBL" id="JAGFMF010012115">
    <property type="protein sequence ID" value="KAG8507289.1"/>
    <property type="molecule type" value="Genomic_DNA"/>
</dbReference>
<keyword evidence="9" id="KW-0406">Ion transport</keyword>
<evidence type="ECO:0000256" key="13">
    <source>
        <dbReference type="ARBA" id="ARBA00035839"/>
    </source>
</evidence>
<evidence type="ECO:0000313" key="17">
    <source>
        <dbReference type="EMBL" id="KAG8507289.1"/>
    </source>
</evidence>
<evidence type="ECO:0000313" key="18">
    <source>
        <dbReference type="Proteomes" id="UP000700334"/>
    </source>
</evidence>
<dbReference type="GO" id="GO:0015293">
    <property type="term" value="F:symporter activity"/>
    <property type="evidence" value="ECO:0007669"/>
    <property type="project" value="UniProtKB-KW"/>
</dbReference>
<evidence type="ECO:0000256" key="8">
    <source>
        <dbReference type="ARBA" id="ARBA00023053"/>
    </source>
</evidence>
<organism evidence="17 18">
    <name type="scientific">Galemys pyrenaicus</name>
    <name type="common">Iberian desman</name>
    <name type="synonym">Pyrenean desman</name>
    <dbReference type="NCBI Taxonomy" id="202257"/>
    <lineage>
        <taxon>Eukaryota</taxon>
        <taxon>Metazoa</taxon>
        <taxon>Chordata</taxon>
        <taxon>Craniata</taxon>
        <taxon>Vertebrata</taxon>
        <taxon>Euteleostomi</taxon>
        <taxon>Mammalia</taxon>
        <taxon>Eutheria</taxon>
        <taxon>Laurasiatheria</taxon>
        <taxon>Eulipotyphla</taxon>
        <taxon>Talpidae</taxon>
        <taxon>Galemys</taxon>
    </lineage>
</organism>
<comment type="caution">
    <text evidence="17">The sequence shown here is derived from an EMBL/GenBank/DDBJ whole genome shotgun (WGS) entry which is preliminary data.</text>
</comment>
<keyword evidence="7 15" id="KW-1133">Transmembrane helix</keyword>
<reference evidence="17" key="1">
    <citation type="journal article" date="2021" name="Evol. Appl.">
        <title>The genome of the Pyrenean desman and the effects of bottlenecks and inbreeding on the genomic landscape of an endangered species.</title>
        <authorList>
            <person name="Escoda L."/>
            <person name="Castresana J."/>
        </authorList>
    </citation>
    <scope>NUCLEOTIDE SEQUENCE</scope>
    <source>
        <strain evidence="17">IBE-C5619</strain>
    </source>
</reference>
<evidence type="ECO:0000256" key="9">
    <source>
        <dbReference type="ARBA" id="ARBA00023065"/>
    </source>
</evidence>
<dbReference type="GO" id="GO:0006820">
    <property type="term" value="P:monoatomic anion transport"/>
    <property type="evidence" value="ECO:0007669"/>
    <property type="project" value="TreeGrafter"/>
</dbReference>
<feature type="transmembrane region" description="Helical" evidence="15">
    <location>
        <begin position="327"/>
        <end position="353"/>
    </location>
</feature>
<evidence type="ECO:0000256" key="6">
    <source>
        <dbReference type="ARBA" id="ARBA00022847"/>
    </source>
</evidence>
<evidence type="ECO:0000256" key="7">
    <source>
        <dbReference type="ARBA" id="ARBA00022989"/>
    </source>
</evidence>
<feature type="transmembrane region" description="Helical" evidence="15">
    <location>
        <begin position="412"/>
        <end position="435"/>
    </location>
</feature>
<dbReference type="SUPFAM" id="SSF103473">
    <property type="entry name" value="MFS general substrate transporter"/>
    <property type="match status" value="1"/>
</dbReference>
<sequence length="694" mass="75873">MMDICGAACMPTWECASGRTRVWTWVYKGGIMRMPAAARGYQEQQQEQQKWEEQDANSRSREKKQQSREGATVEVKKPPFPSGADAQDWTEAAQTQHLGGGFDLLPARPGRGAGTPAPECYHMVPKVETTFYSDTNCSPNPGKSAAAERRCWTVRMRWSEALVRGAAPRGWQVGHTYNTLLVATPTRPAHWSPIIKACRGKRDSGQRETPPQGPNFCSLRYGLALIMNFSNFTMITQRVSLSIAIIAMVNNTQQHGLPNASAEGPFVDTFDNPSRSIKTFSGGASVYEWSPETQGIIFSSISYGIILTLIPSGYLAGIFGAKQMLGAGLLISSLLTLVMPLAADFGVILVIVIRTVQGMAQGMAWTGQFTIWAKWAPPLERSKLTSIAGSGSAFGSFFILCVGGLISQALGWPFIFYIFGSIGCVCCLLWFTVIYDDPVHHPCISVKEKEHIVSSVAQQVQYTPPHHAETAWAGSPRRSVPIKAMFRCLPLWAIFTGFFSHFWLCTIIITYLPTYISSVLHVNIRDSGVLSSLPFIAASTCTILGGQLADFLLSRNLLRLITVRKLFSSLGLLLPSLCAVALPFVASSYMTTIILLILIPGTSNLCDSGFIINTLDVAPRYASFLMGLSRGFGLLAGIISSTATGFLISQDSVSGWRNVFFLSAAVNMLGLVFYLTFGQAEIQSWAKERPLTRL</sequence>
<evidence type="ECO:0000256" key="11">
    <source>
        <dbReference type="ARBA" id="ARBA00023180"/>
    </source>
</evidence>
<dbReference type="FunFam" id="1.20.1250.20:FF:000060">
    <property type="entry name" value="Solute carrier family 17 member 3"/>
    <property type="match status" value="1"/>
</dbReference>
<dbReference type="PANTHER" id="PTHR11662:SF193">
    <property type="entry name" value="SODIUM-DEPENDENT PHOSPHATE TRANSPORT PROTEIN 3"/>
    <property type="match status" value="1"/>
</dbReference>
<dbReference type="GO" id="GO:0006814">
    <property type="term" value="P:sodium ion transport"/>
    <property type="evidence" value="ECO:0007669"/>
    <property type="project" value="UniProtKB-KW"/>
</dbReference>
<dbReference type="Gene3D" id="1.20.1250.20">
    <property type="entry name" value="MFS general substrate transporter like domains"/>
    <property type="match status" value="2"/>
</dbReference>
<protein>
    <submittedName>
        <fullName evidence="17">Sodium-dependent phosphate transport protein 3</fullName>
    </submittedName>
</protein>
<gene>
    <name evidence="17" type="ORF">J0S82_005648</name>
</gene>
<evidence type="ECO:0000256" key="15">
    <source>
        <dbReference type="SAM" id="Phobius"/>
    </source>
</evidence>
<keyword evidence="10 15" id="KW-0472">Membrane</keyword>
<dbReference type="InterPro" id="IPR020846">
    <property type="entry name" value="MFS_dom"/>
</dbReference>
<dbReference type="GO" id="GO:0016324">
    <property type="term" value="C:apical plasma membrane"/>
    <property type="evidence" value="ECO:0007669"/>
    <property type="project" value="UniProtKB-SubCell"/>
</dbReference>
<feature type="transmembrane region" description="Helical" evidence="15">
    <location>
        <begin position="488"/>
        <end position="512"/>
    </location>
</feature>
<feature type="transmembrane region" description="Helical" evidence="15">
    <location>
        <begin position="301"/>
        <end position="321"/>
    </location>
</feature>
<feature type="transmembrane region" description="Helical" evidence="15">
    <location>
        <begin position="566"/>
        <end position="586"/>
    </location>
</feature>
<dbReference type="InterPro" id="IPR036259">
    <property type="entry name" value="MFS_trans_sf"/>
</dbReference>
<evidence type="ECO:0000256" key="12">
    <source>
        <dbReference type="ARBA" id="ARBA00023201"/>
    </source>
</evidence>
<dbReference type="InterPro" id="IPR011701">
    <property type="entry name" value="MFS"/>
</dbReference>
<evidence type="ECO:0000256" key="1">
    <source>
        <dbReference type="ARBA" id="ARBA00004424"/>
    </source>
</evidence>
<name>A0A8J6A9E3_GALPY</name>
<dbReference type="OrthoDB" id="2985014at2759"/>
<keyword evidence="8" id="KW-0915">Sodium</keyword>
<proteinExistence type="inferred from homology"/>
<feature type="transmembrane region" description="Helical" evidence="15">
    <location>
        <begin position="624"/>
        <end position="648"/>
    </location>
</feature>
<feature type="compositionally biased region" description="Basic and acidic residues" evidence="14">
    <location>
        <begin position="49"/>
        <end position="67"/>
    </location>
</feature>
<comment type="similarity">
    <text evidence="2">Belongs to the major facilitator superfamily. Sodium/anion cotransporter family.</text>
</comment>
<evidence type="ECO:0000256" key="14">
    <source>
        <dbReference type="SAM" id="MobiDB-lite"/>
    </source>
</evidence>
<keyword evidence="3" id="KW-0813">Transport</keyword>
<evidence type="ECO:0000256" key="2">
    <source>
        <dbReference type="ARBA" id="ARBA00008586"/>
    </source>
</evidence>
<keyword evidence="4" id="KW-1003">Cell membrane</keyword>
<evidence type="ECO:0000256" key="4">
    <source>
        <dbReference type="ARBA" id="ARBA00022475"/>
    </source>
</evidence>
<keyword evidence="11" id="KW-0325">Glycoprotein</keyword>
<keyword evidence="6" id="KW-0769">Symport</keyword>
<dbReference type="InterPro" id="IPR050382">
    <property type="entry name" value="MFS_Na/Anion_cotransporter"/>
</dbReference>
<comment type="subcellular location">
    <subcellularLocation>
        <location evidence="1">Apical cell membrane</location>
        <topology evidence="1">Multi-pass membrane protein</topology>
    </subcellularLocation>
</comment>
<dbReference type="FunFam" id="1.20.1250.20:FF:000003">
    <property type="entry name" value="Solute carrier family 17 member 3"/>
    <property type="match status" value="1"/>
</dbReference>
<keyword evidence="5 15" id="KW-0812">Transmembrane</keyword>
<feature type="region of interest" description="Disordered" evidence="14">
    <location>
        <begin position="39"/>
        <end position="86"/>
    </location>
</feature>
<dbReference type="PANTHER" id="PTHR11662">
    <property type="entry name" value="SOLUTE CARRIER FAMILY 17"/>
    <property type="match status" value="1"/>
</dbReference>
<evidence type="ECO:0000256" key="3">
    <source>
        <dbReference type="ARBA" id="ARBA00022448"/>
    </source>
</evidence>
<keyword evidence="12" id="KW-0739">Sodium transport</keyword>
<dbReference type="Proteomes" id="UP000700334">
    <property type="component" value="Unassembled WGS sequence"/>
</dbReference>
<dbReference type="PROSITE" id="PS50850">
    <property type="entry name" value="MFS"/>
    <property type="match status" value="1"/>
</dbReference>
<feature type="domain" description="Major facilitator superfamily (MFS) profile" evidence="16">
    <location>
        <begin position="239"/>
        <end position="682"/>
    </location>
</feature>
<comment type="catalytic activity">
    <reaction evidence="13">
        <text>3 Na(+)(out) + phosphate(out) = 3 Na(+)(in) + phosphate(in)</text>
        <dbReference type="Rhea" id="RHEA:71255"/>
        <dbReference type="ChEBI" id="CHEBI:29101"/>
        <dbReference type="ChEBI" id="CHEBI:43474"/>
    </reaction>
</comment>
<feature type="transmembrane region" description="Helical" evidence="15">
    <location>
        <begin position="532"/>
        <end position="554"/>
    </location>
</feature>